<organism evidence="2 3">
    <name type="scientific">Anaeromyces robustus</name>
    <dbReference type="NCBI Taxonomy" id="1754192"/>
    <lineage>
        <taxon>Eukaryota</taxon>
        <taxon>Fungi</taxon>
        <taxon>Fungi incertae sedis</taxon>
        <taxon>Chytridiomycota</taxon>
        <taxon>Chytridiomycota incertae sedis</taxon>
        <taxon>Neocallimastigomycetes</taxon>
        <taxon>Neocallimastigales</taxon>
        <taxon>Neocallimastigaceae</taxon>
        <taxon>Anaeromyces</taxon>
    </lineage>
</organism>
<dbReference type="AlphaFoldDB" id="A0A1Y1X5W7"/>
<dbReference type="Proteomes" id="UP000193944">
    <property type="component" value="Unassembled WGS sequence"/>
</dbReference>
<name>A0A1Y1X5W7_9FUNG</name>
<accession>A0A1Y1X5W7</accession>
<protein>
    <submittedName>
        <fullName evidence="2">Uncharacterized protein</fullName>
    </submittedName>
</protein>
<feature type="chain" id="PRO_5012305082" evidence="1">
    <location>
        <begin position="21"/>
        <end position="260"/>
    </location>
</feature>
<evidence type="ECO:0000313" key="3">
    <source>
        <dbReference type="Proteomes" id="UP000193944"/>
    </source>
</evidence>
<evidence type="ECO:0000256" key="1">
    <source>
        <dbReference type="SAM" id="SignalP"/>
    </source>
</evidence>
<feature type="signal peptide" evidence="1">
    <location>
        <begin position="1"/>
        <end position="20"/>
    </location>
</feature>
<reference evidence="2 3" key="1">
    <citation type="submission" date="2016-08" db="EMBL/GenBank/DDBJ databases">
        <title>A Parts List for Fungal Cellulosomes Revealed by Comparative Genomics.</title>
        <authorList>
            <consortium name="DOE Joint Genome Institute"/>
            <person name="Haitjema C.H."/>
            <person name="Gilmore S.P."/>
            <person name="Henske J.K."/>
            <person name="Solomon K.V."/>
            <person name="De Groot R."/>
            <person name="Kuo A."/>
            <person name="Mondo S.J."/>
            <person name="Salamov A.A."/>
            <person name="Labutti K."/>
            <person name="Zhao Z."/>
            <person name="Chiniquy J."/>
            <person name="Barry K."/>
            <person name="Brewer H.M."/>
            <person name="Purvine S.O."/>
            <person name="Wright A.T."/>
            <person name="Boxma B."/>
            <person name="Van Alen T."/>
            <person name="Hackstein J.H."/>
            <person name="Baker S.E."/>
            <person name="Grigoriev I.V."/>
            <person name="O'Malley M.A."/>
        </authorList>
    </citation>
    <scope>NUCLEOTIDE SEQUENCE [LARGE SCALE GENOMIC DNA]</scope>
    <source>
        <strain evidence="2 3">S4</strain>
    </source>
</reference>
<comment type="caution">
    <text evidence="2">The sequence shown here is derived from an EMBL/GenBank/DDBJ whole genome shotgun (WGS) entry which is preliminary data.</text>
</comment>
<dbReference type="OrthoDB" id="10453018at2759"/>
<keyword evidence="3" id="KW-1185">Reference proteome</keyword>
<dbReference type="PRINTS" id="PR00833">
    <property type="entry name" value="POAALLERGEN"/>
</dbReference>
<proteinExistence type="predicted"/>
<dbReference type="EMBL" id="MCFG01000138">
    <property type="protein sequence ID" value="ORX80694.1"/>
    <property type="molecule type" value="Genomic_DNA"/>
</dbReference>
<keyword evidence="1" id="KW-0732">Signal</keyword>
<gene>
    <name evidence="2" type="ORF">BCR32DRAFT_327611</name>
</gene>
<evidence type="ECO:0000313" key="2">
    <source>
        <dbReference type="EMBL" id="ORX80694.1"/>
    </source>
</evidence>
<reference evidence="2 3" key="2">
    <citation type="submission" date="2016-08" db="EMBL/GenBank/DDBJ databases">
        <title>Pervasive Adenine N6-methylation of Active Genes in Fungi.</title>
        <authorList>
            <consortium name="DOE Joint Genome Institute"/>
            <person name="Mondo S.J."/>
            <person name="Dannebaum R.O."/>
            <person name="Kuo R.C."/>
            <person name="Labutti K."/>
            <person name="Haridas S."/>
            <person name="Kuo A."/>
            <person name="Salamov A."/>
            <person name="Ahrendt S.R."/>
            <person name="Lipzen A."/>
            <person name="Sullivan W."/>
            <person name="Andreopoulos W.B."/>
            <person name="Clum A."/>
            <person name="Lindquist E."/>
            <person name="Daum C."/>
            <person name="Ramamoorthy G.K."/>
            <person name="Gryganskyi A."/>
            <person name="Culley D."/>
            <person name="Magnuson J.K."/>
            <person name="James T.Y."/>
            <person name="O'Malley M.A."/>
            <person name="Stajich J.E."/>
            <person name="Spatafora J.W."/>
            <person name="Visel A."/>
            <person name="Grigoriev I.V."/>
        </authorList>
    </citation>
    <scope>NUCLEOTIDE SEQUENCE [LARGE SCALE GENOMIC DNA]</scope>
    <source>
        <strain evidence="2 3">S4</strain>
    </source>
</reference>
<sequence>MKFAQIALALVAATVALGDAVSLSGDCKKEFQKYAECGDTKAAKYDDFVKIYESEKCQTYYKDPIAALKKCDDLDQDTKDKLIADVKFSQAYNILHTARDENGKSCPLYNSKHDIAKVKDTCGSAKCVSSSIEAYKLFAEGKKLNKNKETTIEKFNSILKELEACGGAAAAGAANAATDAANAAAGAAANATDAAAAAAGAAANATANAAGAAANATQTALNNTANNVANATNVEQANASGAESIKYTVALLVATLYLLL</sequence>